<evidence type="ECO:0000313" key="2">
    <source>
        <dbReference type="Proteomes" id="UP000754883"/>
    </source>
</evidence>
<dbReference type="Proteomes" id="UP000754883">
    <property type="component" value="Unassembled WGS sequence"/>
</dbReference>
<dbReference type="EMBL" id="CABFNO020001454">
    <property type="protein sequence ID" value="CAG9988823.1"/>
    <property type="molecule type" value="Genomic_DNA"/>
</dbReference>
<protein>
    <submittedName>
        <fullName evidence="1">Uncharacterized protein</fullName>
    </submittedName>
</protein>
<organism evidence="1 2">
    <name type="scientific">Clonostachys byssicola</name>
    <dbReference type="NCBI Taxonomy" id="160290"/>
    <lineage>
        <taxon>Eukaryota</taxon>
        <taxon>Fungi</taxon>
        <taxon>Dikarya</taxon>
        <taxon>Ascomycota</taxon>
        <taxon>Pezizomycotina</taxon>
        <taxon>Sordariomycetes</taxon>
        <taxon>Hypocreomycetidae</taxon>
        <taxon>Hypocreales</taxon>
        <taxon>Bionectriaceae</taxon>
        <taxon>Clonostachys</taxon>
    </lineage>
</organism>
<accession>A0A9N9UGG4</accession>
<proteinExistence type="predicted"/>
<reference evidence="1" key="1">
    <citation type="submission" date="2021-10" db="EMBL/GenBank/DDBJ databases">
        <authorList>
            <person name="Piombo E."/>
        </authorList>
    </citation>
    <scope>NUCLEOTIDE SEQUENCE</scope>
</reference>
<dbReference type="AlphaFoldDB" id="A0A9N9UGG4"/>
<comment type="caution">
    <text evidence="1">The sequence shown here is derived from an EMBL/GenBank/DDBJ whole genome shotgun (WGS) entry which is preliminary data.</text>
</comment>
<name>A0A9N9UGG4_9HYPO</name>
<sequence>MALSFPALVAPTLGDITVKPYCDAHALPSPATITLDEITLTVETSQIYETTMACHNEQLNTASDALESISCGSATVVQDAITLTEIAPNVKVTGTCQESFDTAPLEAQPPLSL</sequence>
<keyword evidence="2" id="KW-1185">Reference proteome</keyword>
<evidence type="ECO:0000313" key="1">
    <source>
        <dbReference type="EMBL" id="CAG9988823.1"/>
    </source>
</evidence>
<gene>
    <name evidence="1" type="ORF">CBYS24578_00014232</name>
</gene>
<feature type="non-terminal residue" evidence="1">
    <location>
        <position position="113"/>
    </location>
</feature>